<accession>A0ABR8NZ04</accession>
<dbReference type="Pfam" id="PF01458">
    <property type="entry name" value="SUFBD_core"/>
    <property type="match status" value="1"/>
</dbReference>
<sequence length="419" mass="46225">MSEWLESAITRAQGINDWLLPKRANAIELLSNTKWPTRKAEAWRYTPLRSVERSVAKAINDVVGLSPVDITDLSAIELVFVNGKFDATQLTKVLPKGLSISLGKNLDSAQQKGALETFSSIKPERHLFGLVNDALAQDVVVVTVADGVDIAEPIRISSLLSQGGESHTRVQVTLGDGSRLAVIEDVQAQGDSLNTAFVEYHVASNAQLEHYRFALQTGSNISIGGSHFNLLDRAKMHSTIVAFGSDLSRLDTDIIHAGEFADAKLNAMYLLDGKELFDLHATVEHAMPNGTTEENVRCIAADRSRAVFNGRIHIHRDAQKTLAELNNRNLLMSNTAEINTKPELEIYADDVRCAHGATVAQIDKQALYYLQTRGISRSKAQVMLNFGFINELIDLMPNAALAEWVRPIIRERFSQMEVK</sequence>
<evidence type="ECO:0000256" key="1">
    <source>
        <dbReference type="ARBA" id="ARBA00043967"/>
    </source>
</evidence>
<dbReference type="InterPro" id="IPR045595">
    <property type="entry name" value="SufBD_N"/>
</dbReference>
<evidence type="ECO:0000313" key="5">
    <source>
        <dbReference type="Proteomes" id="UP000604161"/>
    </source>
</evidence>
<dbReference type="SUPFAM" id="SSF101960">
    <property type="entry name" value="Stabilizer of iron transporter SufD"/>
    <property type="match status" value="1"/>
</dbReference>
<dbReference type="InterPro" id="IPR055346">
    <property type="entry name" value="Fe-S_cluster_assembly_SufBD"/>
</dbReference>
<dbReference type="NCBIfam" id="TIGR01981">
    <property type="entry name" value="sufD"/>
    <property type="match status" value="1"/>
</dbReference>
<dbReference type="PANTHER" id="PTHR43575">
    <property type="entry name" value="PROTEIN ABCI7, CHLOROPLASTIC"/>
    <property type="match status" value="1"/>
</dbReference>
<evidence type="ECO:0000259" key="2">
    <source>
        <dbReference type="Pfam" id="PF01458"/>
    </source>
</evidence>
<dbReference type="InterPro" id="IPR011542">
    <property type="entry name" value="SUF_FeS_clus_asmbl_SufD"/>
</dbReference>
<dbReference type="Pfam" id="PF19295">
    <property type="entry name" value="SufBD_N"/>
    <property type="match status" value="1"/>
</dbReference>
<keyword evidence="5" id="KW-1185">Reference proteome</keyword>
<dbReference type="InterPro" id="IPR000825">
    <property type="entry name" value="SUF_FeS_clus_asmbl_SufBD_core"/>
</dbReference>
<dbReference type="Proteomes" id="UP000604161">
    <property type="component" value="Unassembled WGS sequence"/>
</dbReference>
<protein>
    <submittedName>
        <fullName evidence="4">Fe-S cluster assembly protein SufD</fullName>
    </submittedName>
</protein>
<proteinExistence type="inferred from homology"/>
<feature type="domain" description="SUF system FeS cluster assembly SufBD core" evidence="2">
    <location>
        <begin position="164"/>
        <end position="388"/>
    </location>
</feature>
<name>A0ABR8NZ04_9GAMM</name>
<dbReference type="RefSeq" id="WP_191594650.1">
    <property type="nucleotide sequence ID" value="NZ_JACYFC010000003.1"/>
</dbReference>
<dbReference type="EMBL" id="JACYFC010000003">
    <property type="protein sequence ID" value="MBD5771256.1"/>
    <property type="molecule type" value="Genomic_DNA"/>
</dbReference>
<dbReference type="PANTHER" id="PTHR43575:SF1">
    <property type="entry name" value="PROTEIN ABCI7, CHLOROPLASTIC"/>
    <property type="match status" value="1"/>
</dbReference>
<reference evidence="4 5" key="1">
    <citation type="submission" date="2020-09" db="EMBL/GenBank/DDBJ databases">
        <title>Marinomonas sp. nov., isolated from the cysticercosis algae of Qingdao, China.</title>
        <authorList>
            <person name="Sun X."/>
        </authorList>
    </citation>
    <scope>NUCLEOTIDE SEQUENCE [LARGE SCALE GENOMIC DNA]</scope>
    <source>
        <strain evidence="4 5">SM2066</strain>
    </source>
</reference>
<dbReference type="InterPro" id="IPR037284">
    <property type="entry name" value="SUF_FeS_clus_asmbl_SufBD_sf"/>
</dbReference>
<comment type="similarity">
    <text evidence="1">Belongs to the iron-sulfur cluster assembly SufBD family.</text>
</comment>
<gene>
    <name evidence="4" type="primary">sufD</name>
    <name evidence="4" type="ORF">IF202_09365</name>
</gene>
<evidence type="ECO:0000313" key="4">
    <source>
        <dbReference type="EMBL" id="MBD5771256.1"/>
    </source>
</evidence>
<organism evidence="4 5">
    <name type="scientific">Marinomonas colpomeniae</name>
    <dbReference type="NCBI Taxonomy" id="2774408"/>
    <lineage>
        <taxon>Bacteria</taxon>
        <taxon>Pseudomonadati</taxon>
        <taxon>Pseudomonadota</taxon>
        <taxon>Gammaproteobacteria</taxon>
        <taxon>Oceanospirillales</taxon>
        <taxon>Oceanospirillaceae</taxon>
        <taxon>Marinomonas</taxon>
    </lineage>
</organism>
<feature type="domain" description="SUF system FeS cluster assembly SufBD N-terminal" evidence="3">
    <location>
        <begin position="19"/>
        <end position="156"/>
    </location>
</feature>
<comment type="caution">
    <text evidence="4">The sequence shown here is derived from an EMBL/GenBank/DDBJ whole genome shotgun (WGS) entry which is preliminary data.</text>
</comment>
<evidence type="ECO:0000259" key="3">
    <source>
        <dbReference type="Pfam" id="PF19295"/>
    </source>
</evidence>